<feature type="domain" description="Peptidase S11 D-alanyl-D-alanine carboxypeptidase A N-terminal" evidence="12">
    <location>
        <begin position="38"/>
        <end position="260"/>
    </location>
</feature>
<dbReference type="GO" id="GO:0071555">
    <property type="term" value="P:cell wall organization"/>
    <property type="evidence" value="ECO:0007669"/>
    <property type="project" value="UniProtKB-KW"/>
</dbReference>
<dbReference type="KEGG" id="lsz:JCM16776_1710"/>
<evidence type="ECO:0000256" key="2">
    <source>
        <dbReference type="ARBA" id="ARBA00022729"/>
    </source>
</evidence>
<feature type="region of interest" description="Disordered" evidence="10">
    <location>
        <begin position="293"/>
        <end position="344"/>
    </location>
</feature>
<dbReference type="PRINTS" id="PR00725">
    <property type="entry name" value="DADACBPTASE1"/>
</dbReference>
<evidence type="ECO:0000256" key="8">
    <source>
        <dbReference type="PIRSR" id="PIRSR618044-2"/>
    </source>
</evidence>
<dbReference type="Gene3D" id="3.40.710.10">
    <property type="entry name" value="DD-peptidase/beta-lactamase superfamily"/>
    <property type="match status" value="1"/>
</dbReference>
<dbReference type="GO" id="GO:0009252">
    <property type="term" value="P:peptidoglycan biosynthetic process"/>
    <property type="evidence" value="ECO:0007669"/>
    <property type="project" value="UniProtKB-KW"/>
</dbReference>
<evidence type="ECO:0000256" key="1">
    <source>
        <dbReference type="ARBA" id="ARBA00007164"/>
    </source>
</evidence>
<dbReference type="Pfam" id="PF00768">
    <property type="entry name" value="Peptidase_S11"/>
    <property type="match status" value="1"/>
</dbReference>
<evidence type="ECO:0000256" key="4">
    <source>
        <dbReference type="ARBA" id="ARBA00022960"/>
    </source>
</evidence>
<feature type="active site" description="Proton acceptor" evidence="7">
    <location>
        <position position="66"/>
    </location>
</feature>
<evidence type="ECO:0000256" key="5">
    <source>
        <dbReference type="ARBA" id="ARBA00022984"/>
    </source>
</evidence>
<feature type="active site" description="Acyl-ester intermediate" evidence="7">
    <location>
        <position position="63"/>
    </location>
</feature>
<feature type="active site" evidence="7">
    <location>
        <position position="122"/>
    </location>
</feature>
<protein>
    <submittedName>
        <fullName evidence="13">Serine-type D-Ala-D-Ala carboxypeptidase</fullName>
    </submittedName>
</protein>
<dbReference type="InterPro" id="IPR018044">
    <property type="entry name" value="Peptidase_S11"/>
</dbReference>
<dbReference type="STRING" id="1122172.GCA_000373045_00871"/>
<evidence type="ECO:0000256" key="7">
    <source>
        <dbReference type="PIRSR" id="PIRSR618044-1"/>
    </source>
</evidence>
<dbReference type="EMBL" id="AP019827">
    <property type="protein sequence ID" value="BBM41478.1"/>
    <property type="molecule type" value="Genomic_DNA"/>
</dbReference>
<evidence type="ECO:0000256" key="3">
    <source>
        <dbReference type="ARBA" id="ARBA00022801"/>
    </source>
</evidence>
<name>A0A510JQ70_9FUSO</name>
<evidence type="ECO:0000259" key="12">
    <source>
        <dbReference type="Pfam" id="PF00768"/>
    </source>
</evidence>
<feature type="compositionally biased region" description="Low complexity" evidence="10">
    <location>
        <begin position="293"/>
        <end position="341"/>
    </location>
</feature>
<dbReference type="OrthoDB" id="9791132at2"/>
<dbReference type="GO" id="GO:0009002">
    <property type="term" value="F:serine-type D-Ala-D-Ala carboxypeptidase activity"/>
    <property type="evidence" value="ECO:0007669"/>
    <property type="project" value="InterPro"/>
</dbReference>
<keyword evidence="5" id="KW-0573">Peptidoglycan synthesis</keyword>
<proteinExistence type="inferred from homology"/>
<keyword evidence="13" id="KW-0121">Carboxypeptidase</keyword>
<comment type="similarity">
    <text evidence="1 9">Belongs to the peptidase S11 family.</text>
</comment>
<keyword evidence="13" id="KW-0645">Protease</keyword>
<dbReference type="PANTHER" id="PTHR21581:SF6">
    <property type="entry name" value="TRAFFICKING PROTEIN PARTICLE COMPLEX SUBUNIT 12"/>
    <property type="match status" value="1"/>
</dbReference>
<keyword evidence="3" id="KW-0378">Hydrolase</keyword>
<dbReference type="InterPro" id="IPR012338">
    <property type="entry name" value="Beta-lactam/transpept-like"/>
</dbReference>
<organism evidence="13 14">
    <name type="scientific">Leptotrichia shahii</name>
    <dbReference type="NCBI Taxonomy" id="157691"/>
    <lineage>
        <taxon>Bacteria</taxon>
        <taxon>Fusobacteriati</taxon>
        <taxon>Fusobacteriota</taxon>
        <taxon>Fusobacteriia</taxon>
        <taxon>Fusobacteriales</taxon>
        <taxon>Leptotrichiaceae</taxon>
        <taxon>Leptotrichia</taxon>
    </lineage>
</organism>
<feature type="signal peptide" evidence="11">
    <location>
        <begin position="1"/>
        <end position="29"/>
    </location>
</feature>
<accession>A0A510JQ70</accession>
<keyword evidence="14" id="KW-1185">Reference proteome</keyword>
<evidence type="ECO:0000256" key="10">
    <source>
        <dbReference type="SAM" id="MobiDB-lite"/>
    </source>
</evidence>
<feature type="chain" id="PRO_5021725583" evidence="11">
    <location>
        <begin position="30"/>
        <end position="445"/>
    </location>
</feature>
<dbReference type="RefSeq" id="WP_018450496.1">
    <property type="nucleotide sequence ID" value="NZ_AP019827.1"/>
</dbReference>
<dbReference type="AlphaFoldDB" id="A0A510JQ70"/>
<reference evidence="13 14" key="1">
    <citation type="submission" date="2019-07" db="EMBL/GenBank/DDBJ databases">
        <title>Complete Genome Sequence of Leptotrichia shahii Strain JCM 16776.</title>
        <authorList>
            <person name="Watanabe S."/>
            <person name="Cui L."/>
        </authorList>
    </citation>
    <scope>NUCLEOTIDE SEQUENCE [LARGE SCALE GENOMIC DNA]</scope>
    <source>
        <strain evidence="13 14">JCM16776</strain>
    </source>
</reference>
<feature type="binding site" evidence="8">
    <location>
        <position position="231"/>
    </location>
    <ligand>
        <name>substrate</name>
    </ligand>
</feature>
<keyword evidence="2 11" id="KW-0732">Signal</keyword>
<dbReference type="SUPFAM" id="SSF56601">
    <property type="entry name" value="beta-lactamase/transpeptidase-like"/>
    <property type="match status" value="1"/>
</dbReference>
<dbReference type="PANTHER" id="PTHR21581">
    <property type="entry name" value="D-ALANYL-D-ALANINE CARBOXYPEPTIDASE"/>
    <property type="match status" value="1"/>
</dbReference>
<dbReference type="GO" id="GO:0008360">
    <property type="term" value="P:regulation of cell shape"/>
    <property type="evidence" value="ECO:0007669"/>
    <property type="project" value="UniProtKB-KW"/>
</dbReference>
<evidence type="ECO:0000256" key="11">
    <source>
        <dbReference type="SAM" id="SignalP"/>
    </source>
</evidence>
<dbReference type="Proteomes" id="UP000322617">
    <property type="component" value="Chromosome"/>
</dbReference>
<dbReference type="InterPro" id="IPR001967">
    <property type="entry name" value="Peptidase_S11_N"/>
</dbReference>
<evidence type="ECO:0000256" key="9">
    <source>
        <dbReference type="RuleBase" id="RU004016"/>
    </source>
</evidence>
<sequence>MRKKVKIGIRSKKMVLSMVFLAMSAFSFAEGENYHDYKALLIGDINGNIIKEDNSLAVRPLASVTKIMTSILTLDKIKSGQISYDDKVTVSSKAASVPYGVKLTAGKQYTVRDLLKATIIKSSNNAAYALAEYVGGDVPSFVRSMNEKARSYGLDSLRYCSPNGLPPSYTGSCMDQGNARDLYKLAQITLKDYSEYLNFSKNKVEYIDNGNTKVTSTNTLLGNVQGVDGLKTGYHDAAGSNIVLTANRGDDRMIAVILGSNHAKDRNAIGAREINDYYINGYAKKNNSTSSSYAYASNNNNSNYNSGNSNKNRYNYNDSDQNNNNDNSNNSNEASSNAENNNTRKGNKIEQFFNTIFGKNNNSNNSAKKMKIISKNDIVAVAKIGENKYNLYPTKDVEITATQRPNLTYTVNLNSGVNKNSRGKIVGTYVATDGTLTYSGELIMR</sequence>
<evidence type="ECO:0000256" key="6">
    <source>
        <dbReference type="ARBA" id="ARBA00023316"/>
    </source>
</evidence>
<dbReference type="GO" id="GO:0006508">
    <property type="term" value="P:proteolysis"/>
    <property type="evidence" value="ECO:0007669"/>
    <property type="project" value="InterPro"/>
</dbReference>
<gene>
    <name evidence="13" type="ORF">JCM16776_1710</name>
</gene>
<evidence type="ECO:0000313" key="14">
    <source>
        <dbReference type="Proteomes" id="UP000322617"/>
    </source>
</evidence>
<keyword evidence="6" id="KW-0961">Cell wall biogenesis/degradation</keyword>
<evidence type="ECO:0000313" key="13">
    <source>
        <dbReference type="EMBL" id="BBM41478.1"/>
    </source>
</evidence>
<keyword evidence="4" id="KW-0133">Cell shape</keyword>